<dbReference type="PROSITE" id="PS51379">
    <property type="entry name" value="4FE4S_FER_2"/>
    <property type="match status" value="1"/>
</dbReference>
<evidence type="ECO:0000259" key="1">
    <source>
        <dbReference type="PROSITE" id="PS51379"/>
    </source>
</evidence>
<dbReference type="SUPFAM" id="SSF46548">
    <property type="entry name" value="alpha-helical ferredoxin"/>
    <property type="match status" value="1"/>
</dbReference>
<dbReference type="InterPro" id="IPR006004">
    <property type="entry name" value="SudA-like"/>
</dbReference>
<organism evidence="2 3">
    <name type="scientific">Thermodesulforhabdus norvegica</name>
    <dbReference type="NCBI Taxonomy" id="39841"/>
    <lineage>
        <taxon>Bacteria</taxon>
        <taxon>Pseudomonadati</taxon>
        <taxon>Thermodesulfobacteriota</taxon>
        <taxon>Syntrophobacteria</taxon>
        <taxon>Syntrophobacterales</taxon>
        <taxon>Thermodesulforhabdaceae</taxon>
        <taxon>Thermodesulforhabdus</taxon>
    </lineage>
</organism>
<keyword evidence="3" id="KW-1185">Reference proteome</keyword>
<protein>
    <submittedName>
        <fullName evidence="2">Sulfide dehydrogenase (Flavoprotein) subunit SudA</fullName>
    </submittedName>
</protein>
<dbReference type="InterPro" id="IPR036188">
    <property type="entry name" value="FAD/NAD-bd_sf"/>
</dbReference>
<dbReference type="EMBL" id="FOUU01000001">
    <property type="protein sequence ID" value="SFM49991.1"/>
    <property type="molecule type" value="Genomic_DNA"/>
</dbReference>
<evidence type="ECO:0000313" key="2">
    <source>
        <dbReference type="EMBL" id="SFM49991.1"/>
    </source>
</evidence>
<dbReference type="AlphaFoldDB" id="A0A1I4RCM2"/>
<dbReference type="Gene3D" id="3.50.50.60">
    <property type="entry name" value="FAD/NAD(P)-binding domain"/>
    <property type="match status" value="2"/>
</dbReference>
<evidence type="ECO:0000313" key="3">
    <source>
        <dbReference type="Proteomes" id="UP000199611"/>
    </source>
</evidence>
<feature type="domain" description="4Fe-4S ferredoxin-type" evidence="1">
    <location>
        <begin position="59"/>
        <end position="91"/>
    </location>
</feature>
<dbReference type="PANTHER" id="PTHR42783">
    <property type="entry name" value="GLUTAMATE SYNTHASE [NADPH] SMALL CHAIN"/>
    <property type="match status" value="1"/>
</dbReference>
<proteinExistence type="predicted"/>
<reference evidence="2 3" key="1">
    <citation type="submission" date="2016-10" db="EMBL/GenBank/DDBJ databases">
        <authorList>
            <person name="de Groot N.N."/>
        </authorList>
    </citation>
    <scope>NUCLEOTIDE SEQUENCE [LARGE SCALE GENOMIC DNA]</scope>
    <source>
        <strain evidence="2 3">DSM 9990</strain>
    </source>
</reference>
<dbReference type="Pfam" id="PF07992">
    <property type="entry name" value="Pyr_redox_2"/>
    <property type="match status" value="1"/>
</dbReference>
<dbReference type="InterPro" id="IPR023753">
    <property type="entry name" value="FAD/NAD-binding_dom"/>
</dbReference>
<accession>A0A1I4RCM2</accession>
<dbReference type="GO" id="GO:0016491">
    <property type="term" value="F:oxidoreductase activity"/>
    <property type="evidence" value="ECO:0007669"/>
    <property type="project" value="InterPro"/>
</dbReference>
<sequence>MKGWYPQVHFGKERQKHYPRFVLDLKQKERMAIPRQVMPEQDPTIRRYNFQEVALGFTWELALQEAERCLQCEHPRCVQGCPVGVPIPEFILALREGDIERAVSVMKTKNSLPAVCGRVCPQELQCEALCVRGKKGQPVAIGRLERFIGDFELTHRTCPLKKKADTGRRVAVIGSGPAGLTCAIDVAKEGHRVVIFEALHLPGGVLVYGIPEFRLPKEVVRSEIQYAAECLEIEIRTNHVIGKTLTVDDLLGEYDAVFIGTGAGLPIFLEIPGTNLIGVMSANEFLTRVNLMKGYLFPDYDTPVKVGKKVCVIGAGNVAMDAARCAVRLQYLRAKREGWKEPGRVSIIYRRSREEIPARAEEVHHAEEEGVVFELLTAPVEILGGPDQRVRALKCVRMELGEPDSSGRRRPVPIEGSEFEIEADMVIFALGTSPNPMVFNEAPGLERTKHGTVVMKDPEKCRTTLPRVWAGGDIVTGAATVVSAMGAGKRAAADINRFLTAKEQNW</sequence>
<dbReference type="PANTHER" id="PTHR42783:SF3">
    <property type="entry name" value="GLUTAMATE SYNTHASE [NADPH] SMALL CHAIN-RELATED"/>
    <property type="match status" value="1"/>
</dbReference>
<dbReference type="Gene3D" id="1.10.1060.10">
    <property type="entry name" value="Alpha-helical ferredoxin"/>
    <property type="match status" value="1"/>
</dbReference>
<dbReference type="GO" id="GO:0051536">
    <property type="term" value="F:iron-sulfur cluster binding"/>
    <property type="evidence" value="ECO:0007669"/>
    <property type="project" value="InterPro"/>
</dbReference>
<dbReference type="PRINTS" id="PR00411">
    <property type="entry name" value="PNDRDTASEI"/>
</dbReference>
<name>A0A1I4RCM2_9BACT</name>
<gene>
    <name evidence="2" type="ORF">SAMN05660836_00546</name>
</gene>
<dbReference type="Proteomes" id="UP000199611">
    <property type="component" value="Unassembled WGS sequence"/>
</dbReference>
<dbReference type="SUPFAM" id="SSF51971">
    <property type="entry name" value="Nucleotide-binding domain"/>
    <property type="match status" value="1"/>
</dbReference>
<dbReference type="InterPro" id="IPR028261">
    <property type="entry name" value="DPD_II"/>
</dbReference>
<dbReference type="STRING" id="39841.SAMN05660836_00546"/>
<dbReference type="NCBIfam" id="TIGR01316">
    <property type="entry name" value="gltA"/>
    <property type="match status" value="1"/>
</dbReference>
<dbReference type="Pfam" id="PF14691">
    <property type="entry name" value="Fer4_20"/>
    <property type="match status" value="1"/>
</dbReference>
<dbReference type="InterPro" id="IPR009051">
    <property type="entry name" value="Helical_ferredxn"/>
</dbReference>
<dbReference type="InterPro" id="IPR017896">
    <property type="entry name" value="4Fe4S_Fe-S-bd"/>
</dbReference>
<dbReference type="PRINTS" id="PR00368">
    <property type="entry name" value="FADPNR"/>
</dbReference>